<dbReference type="AlphaFoldDB" id="A0A2A6CEI8"/>
<dbReference type="Gene3D" id="2.40.50.120">
    <property type="match status" value="1"/>
</dbReference>
<accession>A0A2A6CEI8</accession>
<protein>
    <submittedName>
        <fullName evidence="1">Uncharacterized protein</fullName>
    </submittedName>
</protein>
<dbReference type="SUPFAM" id="SSF50242">
    <property type="entry name" value="TIMP-like"/>
    <property type="match status" value="1"/>
</dbReference>
<dbReference type="Proteomes" id="UP000005239">
    <property type="component" value="Unassembled WGS sequence"/>
</dbReference>
<evidence type="ECO:0000313" key="2">
    <source>
        <dbReference type="Proteomes" id="UP000005239"/>
    </source>
</evidence>
<dbReference type="InterPro" id="IPR008993">
    <property type="entry name" value="TIMP-like_OB-fold"/>
</dbReference>
<proteinExistence type="predicted"/>
<keyword evidence="2" id="KW-1185">Reference proteome</keyword>
<dbReference type="EnsemblMetazoa" id="PPA39583.1">
    <property type="protein sequence ID" value="PPA39583.1"/>
    <property type="gene ID" value="WBGene00277952"/>
</dbReference>
<reference evidence="2" key="1">
    <citation type="journal article" date="2008" name="Nat. Genet.">
        <title>The Pristionchus pacificus genome provides a unique perspective on nematode lifestyle and parasitism.</title>
        <authorList>
            <person name="Dieterich C."/>
            <person name="Clifton S.W."/>
            <person name="Schuster L.N."/>
            <person name="Chinwalla A."/>
            <person name="Delehaunty K."/>
            <person name="Dinkelacker I."/>
            <person name="Fulton L."/>
            <person name="Fulton R."/>
            <person name="Godfrey J."/>
            <person name="Minx P."/>
            <person name="Mitreva M."/>
            <person name="Roeseler W."/>
            <person name="Tian H."/>
            <person name="Witte H."/>
            <person name="Yang S.P."/>
            <person name="Wilson R.K."/>
            <person name="Sommer R.J."/>
        </authorList>
    </citation>
    <scope>NUCLEOTIDE SEQUENCE [LARGE SCALE GENOMIC DNA]</scope>
    <source>
        <strain evidence="2">PS312</strain>
    </source>
</reference>
<sequence>MRKFRRETLSHLFDWHKSTLSVANWVSRVKILRKNEVPSTGMFTYLYEVKHVEIFKKPWTRLYLPTEIYGNYYGDAILRSRVGREYLIRGGGMYWHSQTGDVPMRDDEALFLERWEDLTDEYVYELKTFLRKPVVPN</sequence>
<accession>A0A8R1YWD0</accession>
<gene>
    <name evidence="1" type="primary">WBGene00277952</name>
</gene>
<evidence type="ECO:0000313" key="1">
    <source>
        <dbReference type="EnsemblMetazoa" id="PPA39583.1"/>
    </source>
</evidence>
<organism evidence="1 2">
    <name type="scientific">Pristionchus pacificus</name>
    <name type="common">Parasitic nematode worm</name>
    <dbReference type="NCBI Taxonomy" id="54126"/>
    <lineage>
        <taxon>Eukaryota</taxon>
        <taxon>Metazoa</taxon>
        <taxon>Ecdysozoa</taxon>
        <taxon>Nematoda</taxon>
        <taxon>Chromadorea</taxon>
        <taxon>Rhabditida</taxon>
        <taxon>Rhabditina</taxon>
        <taxon>Diplogasteromorpha</taxon>
        <taxon>Diplogasteroidea</taxon>
        <taxon>Neodiplogasteridae</taxon>
        <taxon>Pristionchus</taxon>
    </lineage>
</organism>
<reference evidence="1" key="2">
    <citation type="submission" date="2022-06" db="UniProtKB">
        <authorList>
            <consortium name="EnsemblMetazoa"/>
        </authorList>
    </citation>
    <scope>IDENTIFICATION</scope>
    <source>
        <strain evidence="1">PS312</strain>
    </source>
</reference>
<name>A0A2A6CEI8_PRIPA</name>